<dbReference type="Proteomes" id="UP000321947">
    <property type="component" value="Unassembled WGS sequence"/>
</dbReference>
<sequence length="764" mass="85896">MEWNPLNDIHQSNLCKTFDEAKIKKTIWSLSNDKAPGPDGFPIPFYKTHWHILKKDLIEVFKEFHDNCVINKCVNNTYIALIGKKNLCSKPTDFKPISLTTSLYKIMAKALANRIKETLPDTVAKNQMAFVKGRIKAQKGIRQGDPISPFIFVLAMDYLSRLLNHLEKRQAIKGAKINNSCSITHLLFAYDILIFVEDDDVSIQNLQTALVLFELASGLNINLLKSTISPLSIFKAPNQIYKDIEKIWRNFLWGGTTNSNNPHLINWGICTLPKDKDGLGITRVKASNFALLTKWLWRYHREPEVLWKSIIDAKYSKTFTGGIPDFGKTNSISLNQKAPRLYALSSCKEAVVKEVWDPGINDWNFKPRRPLNERESNAWQLLKNSLPTITQNSTDDRLVWNEESNDTYTTRSAKKAFLEEAQHSQLPQSTQSLGYKNLWGSTMPPKSATILTLLTFFTMASKPVKYFVVDAFTDSAFKGNPAAVCLLENERDEKWLQDLAAEFNISETCYLIRINDEEGTGDSLKPPMFSLRWFTTVAEVKLCGHATLAAAHILFSTGLVNSNMIEFSTRSGILTAKKVPDVKQLEFSNVHNNGKSQDSCFIELDFPAIRTLELNSAADVSLISKVLNVASIVDIKMCNVDFSDLLVVLPSEKDVVDFQPNIDEIRKLPGNGGVIITGASPAESKFDFYSRYFCPNFGINEDPVTGSAHCALAVYWAKKLGKSDFVAYMASPRSGVLYVHLDEQKQRVLLRGKAITTMEGVVLV</sequence>
<dbReference type="Proteomes" id="UP000321393">
    <property type="component" value="Unassembled WGS sequence"/>
</dbReference>
<dbReference type="GO" id="GO:0005737">
    <property type="term" value="C:cytoplasm"/>
    <property type="evidence" value="ECO:0007669"/>
    <property type="project" value="TreeGrafter"/>
</dbReference>
<dbReference type="OrthoDB" id="75169at2759"/>
<dbReference type="Pfam" id="PF00078">
    <property type="entry name" value="RVT_1"/>
    <property type="match status" value="1"/>
</dbReference>
<dbReference type="PANTHER" id="PTHR13774:SF17">
    <property type="entry name" value="PHENAZINE BIOSYNTHESIS-LIKE DOMAIN-CONTAINING PROTEIN"/>
    <property type="match status" value="1"/>
</dbReference>
<keyword evidence="2 4" id="KW-0413">Isomerase</keyword>
<evidence type="ECO:0000259" key="3">
    <source>
        <dbReference type="Pfam" id="PF00078"/>
    </source>
</evidence>
<dbReference type="CDD" id="cd01650">
    <property type="entry name" value="RT_nLTR_like"/>
    <property type="match status" value="1"/>
</dbReference>
<comment type="caution">
    <text evidence="4">The sequence shown here is derived from an EMBL/GenBank/DDBJ whole genome shotgun (WGS) entry which is preliminary data.</text>
</comment>
<dbReference type="EMBL" id="SSTE01007192">
    <property type="protein sequence ID" value="KAA0057616.1"/>
    <property type="molecule type" value="Genomic_DNA"/>
</dbReference>
<protein>
    <submittedName>
        <fullName evidence="4 5">Isomerase BH0283-like protein</fullName>
    </submittedName>
</protein>
<accession>A0A5A7UU00</accession>
<name>A0A5A7UU00_CUCMM</name>
<dbReference type="InterPro" id="IPR000477">
    <property type="entry name" value="RT_dom"/>
</dbReference>
<organism evidence="4 6">
    <name type="scientific">Cucumis melo var. makuwa</name>
    <name type="common">Oriental melon</name>
    <dbReference type="NCBI Taxonomy" id="1194695"/>
    <lineage>
        <taxon>Eukaryota</taxon>
        <taxon>Viridiplantae</taxon>
        <taxon>Streptophyta</taxon>
        <taxon>Embryophyta</taxon>
        <taxon>Tracheophyta</taxon>
        <taxon>Spermatophyta</taxon>
        <taxon>Magnoliopsida</taxon>
        <taxon>eudicotyledons</taxon>
        <taxon>Gunneridae</taxon>
        <taxon>Pentapetalae</taxon>
        <taxon>rosids</taxon>
        <taxon>fabids</taxon>
        <taxon>Cucurbitales</taxon>
        <taxon>Cucurbitaceae</taxon>
        <taxon>Benincaseae</taxon>
        <taxon>Cucumis</taxon>
    </lineage>
</organism>
<gene>
    <name evidence="5" type="ORF">E5676_scaffold328G00040</name>
    <name evidence="4" type="ORF">E6C27_scaffold497G00950</name>
</gene>
<evidence type="ECO:0000313" key="7">
    <source>
        <dbReference type="Proteomes" id="UP000321947"/>
    </source>
</evidence>
<dbReference type="AlphaFoldDB" id="A0A5A7UU00"/>
<reference evidence="6 7" key="1">
    <citation type="submission" date="2019-08" db="EMBL/GenBank/DDBJ databases">
        <title>Draft genome sequences of two oriental melons (Cucumis melo L. var makuwa).</title>
        <authorList>
            <person name="Kwon S.-Y."/>
        </authorList>
    </citation>
    <scope>NUCLEOTIDE SEQUENCE [LARGE SCALE GENOMIC DNA]</scope>
    <source>
        <strain evidence="7">cv. Chang Bougi</strain>
        <strain evidence="6">cv. SW 3</strain>
        <tissue evidence="4">Leaf</tissue>
    </source>
</reference>
<evidence type="ECO:0000313" key="6">
    <source>
        <dbReference type="Proteomes" id="UP000321393"/>
    </source>
</evidence>
<dbReference type="SUPFAM" id="SSF54506">
    <property type="entry name" value="Diaminopimelate epimerase-like"/>
    <property type="match status" value="1"/>
</dbReference>
<evidence type="ECO:0000313" key="5">
    <source>
        <dbReference type="EMBL" id="TYK20981.1"/>
    </source>
</evidence>
<dbReference type="NCBIfam" id="TIGR00654">
    <property type="entry name" value="PhzF_family"/>
    <property type="match status" value="1"/>
</dbReference>
<feature type="domain" description="Reverse transcriptase" evidence="3">
    <location>
        <begin position="135"/>
        <end position="229"/>
    </location>
</feature>
<dbReference type="Pfam" id="PF02567">
    <property type="entry name" value="PhzC-PhzF"/>
    <property type="match status" value="1"/>
</dbReference>
<dbReference type="GO" id="GO:0016853">
    <property type="term" value="F:isomerase activity"/>
    <property type="evidence" value="ECO:0007669"/>
    <property type="project" value="UniProtKB-KW"/>
</dbReference>
<dbReference type="PANTHER" id="PTHR13774">
    <property type="entry name" value="PHENAZINE BIOSYNTHESIS PROTEIN"/>
    <property type="match status" value="1"/>
</dbReference>
<dbReference type="Gene3D" id="3.10.310.10">
    <property type="entry name" value="Diaminopimelate Epimerase, Chain A, domain 1"/>
    <property type="match status" value="2"/>
</dbReference>
<proteinExistence type="inferred from homology"/>
<evidence type="ECO:0000256" key="2">
    <source>
        <dbReference type="ARBA" id="ARBA00023235"/>
    </source>
</evidence>
<evidence type="ECO:0000313" key="4">
    <source>
        <dbReference type="EMBL" id="KAA0057616.1"/>
    </source>
</evidence>
<evidence type="ECO:0000256" key="1">
    <source>
        <dbReference type="ARBA" id="ARBA00008270"/>
    </source>
</evidence>
<dbReference type="STRING" id="1194695.A0A5A7UU00"/>
<dbReference type="InterPro" id="IPR003719">
    <property type="entry name" value="Phenazine_PhzF-like"/>
</dbReference>
<dbReference type="EMBL" id="SSTD01005945">
    <property type="protein sequence ID" value="TYK20981.1"/>
    <property type="molecule type" value="Genomic_DNA"/>
</dbReference>
<comment type="similarity">
    <text evidence="1">Belongs to the PhzF family.</text>
</comment>